<dbReference type="InterPro" id="IPR009057">
    <property type="entry name" value="Homeodomain-like_sf"/>
</dbReference>
<organism evidence="6 7">
    <name type="scientific">Ideonella azotifigens</name>
    <dbReference type="NCBI Taxonomy" id="513160"/>
    <lineage>
        <taxon>Bacteria</taxon>
        <taxon>Pseudomonadati</taxon>
        <taxon>Pseudomonadota</taxon>
        <taxon>Betaproteobacteria</taxon>
        <taxon>Burkholderiales</taxon>
        <taxon>Sphaerotilaceae</taxon>
        <taxon>Ideonella</taxon>
    </lineage>
</organism>
<evidence type="ECO:0000256" key="3">
    <source>
        <dbReference type="ARBA" id="ARBA00023163"/>
    </source>
</evidence>
<name>A0ABN1K513_9BURK</name>
<proteinExistence type="predicted"/>
<dbReference type="PRINTS" id="PR00455">
    <property type="entry name" value="HTHTETR"/>
</dbReference>
<dbReference type="PANTHER" id="PTHR30055">
    <property type="entry name" value="HTH-TYPE TRANSCRIPTIONAL REGULATOR RUTR"/>
    <property type="match status" value="1"/>
</dbReference>
<dbReference type="InterPro" id="IPR011075">
    <property type="entry name" value="TetR_C"/>
</dbReference>
<dbReference type="Pfam" id="PF00440">
    <property type="entry name" value="TetR_N"/>
    <property type="match status" value="1"/>
</dbReference>
<reference evidence="6 7" key="1">
    <citation type="journal article" date="2019" name="Int. J. Syst. Evol. Microbiol.">
        <title>The Global Catalogue of Microorganisms (GCM) 10K type strain sequencing project: providing services to taxonomists for standard genome sequencing and annotation.</title>
        <authorList>
            <consortium name="The Broad Institute Genomics Platform"/>
            <consortium name="The Broad Institute Genome Sequencing Center for Infectious Disease"/>
            <person name="Wu L."/>
            <person name="Ma J."/>
        </authorList>
    </citation>
    <scope>NUCLEOTIDE SEQUENCE [LARGE SCALE GENOMIC DNA]</scope>
    <source>
        <strain evidence="6 7">JCM 15503</strain>
    </source>
</reference>
<dbReference type="Gene3D" id="1.10.357.10">
    <property type="entry name" value="Tetracycline Repressor, domain 2"/>
    <property type="match status" value="1"/>
</dbReference>
<evidence type="ECO:0000313" key="7">
    <source>
        <dbReference type="Proteomes" id="UP001500279"/>
    </source>
</evidence>
<protein>
    <recommendedName>
        <fullName evidence="5">HTH tetR-type domain-containing protein</fullName>
    </recommendedName>
</protein>
<dbReference type="Gene3D" id="1.10.10.60">
    <property type="entry name" value="Homeodomain-like"/>
    <property type="match status" value="1"/>
</dbReference>
<dbReference type="RefSeq" id="WP_141285951.1">
    <property type="nucleotide sequence ID" value="NZ_BAAAEW010000021.1"/>
</dbReference>
<accession>A0ABN1K513</accession>
<evidence type="ECO:0000259" key="5">
    <source>
        <dbReference type="PROSITE" id="PS50977"/>
    </source>
</evidence>
<gene>
    <name evidence="6" type="ORF">GCM10009107_31970</name>
</gene>
<dbReference type="InterPro" id="IPR036271">
    <property type="entry name" value="Tet_transcr_reg_TetR-rel_C_sf"/>
</dbReference>
<dbReference type="PROSITE" id="PS50977">
    <property type="entry name" value="HTH_TETR_2"/>
    <property type="match status" value="1"/>
</dbReference>
<keyword evidence="3" id="KW-0804">Transcription</keyword>
<keyword evidence="2 4" id="KW-0238">DNA-binding</keyword>
<evidence type="ECO:0000256" key="4">
    <source>
        <dbReference type="PROSITE-ProRule" id="PRU00335"/>
    </source>
</evidence>
<sequence length="223" mass="24820">MINRTAFPIRRHKQARPQELLDAALSLFIEKGFAAARIDEIAARAGVCKGTLYLYFDSKEDLLKALIAQRFSSRVAISLHETTDVRASPDMLRELIATWQSEFVAGEAGGIVNLLFTEARNFPVLANFWMREVITPTRLLVSRIVKHGIERAEFRAVDPDIVVDALVLPLIAACLHRHAIAPYSTLDAVPCGHADFNGYFEFVLEGLMDRPADSSQSPNRITA</sequence>
<dbReference type="SUPFAM" id="SSF46689">
    <property type="entry name" value="Homeodomain-like"/>
    <property type="match status" value="1"/>
</dbReference>
<keyword evidence="1" id="KW-0805">Transcription regulation</keyword>
<dbReference type="Proteomes" id="UP001500279">
    <property type="component" value="Unassembled WGS sequence"/>
</dbReference>
<dbReference type="InterPro" id="IPR050109">
    <property type="entry name" value="HTH-type_TetR-like_transc_reg"/>
</dbReference>
<evidence type="ECO:0000313" key="6">
    <source>
        <dbReference type="EMBL" id="GAA0754966.1"/>
    </source>
</evidence>
<dbReference type="Pfam" id="PF16859">
    <property type="entry name" value="TetR_C_11"/>
    <property type="match status" value="1"/>
</dbReference>
<dbReference type="InterPro" id="IPR001647">
    <property type="entry name" value="HTH_TetR"/>
</dbReference>
<evidence type="ECO:0000256" key="1">
    <source>
        <dbReference type="ARBA" id="ARBA00023015"/>
    </source>
</evidence>
<feature type="domain" description="HTH tetR-type" evidence="5">
    <location>
        <begin position="14"/>
        <end position="74"/>
    </location>
</feature>
<keyword evidence="7" id="KW-1185">Reference proteome</keyword>
<dbReference type="EMBL" id="BAAAEW010000021">
    <property type="protein sequence ID" value="GAA0754966.1"/>
    <property type="molecule type" value="Genomic_DNA"/>
</dbReference>
<evidence type="ECO:0000256" key="2">
    <source>
        <dbReference type="ARBA" id="ARBA00023125"/>
    </source>
</evidence>
<feature type="DNA-binding region" description="H-T-H motif" evidence="4">
    <location>
        <begin position="37"/>
        <end position="56"/>
    </location>
</feature>
<dbReference type="PANTHER" id="PTHR30055:SF234">
    <property type="entry name" value="HTH-TYPE TRANSCRIPTIONAL REGULATOR BETI"/>
    <property type="match status" value="1"/>
</dbReference>
<dbReference type="SUPFAM" id="SSF48498">
    <property type="entry name" value="Tetracyclin repressor-like, C-terminal domain"/>
    <property type="match status" value="1"/>
</dbReference>
<comment type="caution">
    <text evidence="6">The sequence shown here is derived from an EMBL/GenBank/DDBJ whole genome shotgun (WGS) entry which is preliminary data.</text>
</comment>